<name>A0A7N2QZV2_QUELO</name>
<dbReference type="EnsemblPlants" id="QL02p078454:mrna">
    <property type="protein sequence ID" value="QL02p078454:mrna:CDS:3"/>
    <property type="gene ID" value="QL02p078454"/>
</dbReference>
<organism evidence="1 2">
    <name type="scientific">Quercus lobata</name>
    <name type="common">Valley oak</name>
    <dbReference type="NCBI Taxonomy" id="97700"/>
    <lineage>
        <taxon>Eukaryota</taxon>
        <taxon>Viridiplantae</taxon>
        <taxon>Streptophyta</taxon>
        <taxon>Embryophyta</taxon>
        <taxon>Tracheophyta</taxon>
        <taxon>Spermatophyta</taxon>
        <taxon>Magnoliopsida</taxon>
        <taxon>eudicotyledons</taxon>
        <taxon>Gunneridae</taxon>
        <taxon>Pentapetalae</taxon>
        <taxon>rosids</taxon>
        <taxon>fabids</taxon>
        <taxon>Fagales</taxon>
        <taxon>Fagaceae</taxon>
        <taxon>Quercus</taxon>
    </lineage>
</organism>
<protein>
    <submittedName>
        <fullName evidence="1">Uncharacterized protein</fullName>
    </submittedName>
</protein>
<dbReference type="Gene3D" id="2.120.10.80">
    <property type="entry name" value="Kelch-type beta propeller"/>
    <property type="match status" value="1"/>
</dbReference>
<dbReference type="Pfam" id="PF01344">
    <property type="entry name" value="Kelch_1"/>
    <property type="match status" value="1"/>
</dbReference>
<dbReference type="Proteomes" id="UP000594261">
    <property type="component" value="Chromosome 2"/>
</dbReference>
<accession>A0A7N2QZV2</accession>
<evidence type="ECO:0000313" key="1">
    <source>
        <dbReference type="EnsemblPlants" id="QL02p078454:mrna:CDS:3"/>
    </source>
</evidence>
<reference evidence="2" key="1">
    <citation type="journal article" date="2016" name="G3 (Bethesda)">
        <title>First Draft Assembly and Annotation of the Genome of a California Endemic Oak Quercus lobata Nee (Fagaceae).</title>
        <authorList>
            <person name="Sork V.L."/>
            <person name="Fitz-Gibbon S.T."/>
            <person name="Puiu D."/>
            <person name="Crepeau M."/>
            <person name="Gugger P.F."/>
            <person name="Sherman R."/>
            <person name="Stevens K."/>
            <person name="Langley C.H."/>
            <person name="Pellegrini M."/>
            <person name="Salzberg S.L."/>
        </authorList>
    </citation>
    <scope>NUCLEOTIDE SEQUENCE [LARGE SCALE GENOMIC DNA]</scope>
    <source>
        <strain evidence="2">cv. SW786</strain>
    </source>
</reference>
<dbReference type="SUPFAM" id="SSF117281">
    <property type="entry name" value="Kelch motif"/>
    <property type="match status" value="1"/>
</dbReference>
<dbReference type="InterPro" id="IPR015915">
    <property type="entry name" value="Kelch-typ_b-propeller"/>
</dbReference>
<evidence type="ECO:0000313" key="2">
    <source>
        <dbReference type="Proteomes" id="UP000594261"/>
    </source>
</evidence>
<dbReference type="InterPro" id="IPR006652">
    <property type="entry name" value="Kelch_1"/>
</dbReference>
<proteinExistence type="predicted"/>
<keyword evidence="2" id="KW-1185">Reference proteome</keyword>
<dbReference type="AlphaFoldDB" id="A0A7N2QZV2"/>
<dbReference type="Gramene" id="QL02p078454:mrna">
    <property type="protein sequence ID" value="QL02p078454:mrna:CDS:3"/>
    <property type="gene ID" value="QL02p078454"/>
</dbReference>
<reference evidence="1" key="2">
    <citation type="submission" date="2021-01" db="UniProtKB">
        <authorList>
            <consortium name="EnsemblPlants"/>
        </authorList>
    </citation>
    <scope>IDENTIFICATION</scope>
</reference>
<sequence>MVASLCTRVSVCKGYPSYIIYSIKLSQLLPSEYISKSKSKSKGCGSSSGSDSVTLCSLPPTSTLTPISYPIISSASPSSSSKEQEGCNSYSELKWNRFATLGGNGLPDAMNCCVMGSKIILAGGLLIFPDMSSEYSTWIFTLETNPALDPKPQFQNINKKKKKKNRKNNFSLKRLSAGKSDPLLVEIEGRLYALAGIALEELPSPTFEVFDPSTQQWSPLPPPPFFNRNQTCCFAPWHDDARACFDYVVMDLSWAVRSSVRTLTPPSKRSPP</sequence>
<dbReference type="InParanoid" id="A0A7N2QZV2"/>